<feature type="region of interest" description="Disordered" evidence="1">
    <location>
        <begin position="190"/>
        <end position="210"/>
    </location>
</feature>
<dbReference type="HOGENOM" id="CLU_1049299_0_0_0"/>
<gene>
    <name evidence="2" type="ordered locus">SNE_A08640</name>
</gene>
<accession>F8L7K8</accession>
<name>F8L7K8_SIMNZ</name>
<dbReference type="EMBL" id="FR872582">
    <property type="protein sequence ID" value="CCB88741.1"/>
    <property type="molecule type" value="Genomic_DNA"/>
</dbReference>
<dbReference type="AlphaFoldDB" id="F8L7K8"/>
<keyword evidence="3" id="KW-1185">Reference proteome</keyword>
<sequence length="265" mass="30364">MAHPKIQKVFRFFFKSRLKMFRVHLLSALYVSPPPIPKQKLFDNNITAIVVNFSEYLFSIPCKYPSYLVSFHLDLKEVQISTLKRVGLVALWIFFGVCWKSLWKVVTVLAVVKVVNRLGFAEPPSPRTYSHRIPPPIRHSPPEKSTDPLKTTPPRPNPNRYRPQKREEPKPLRSSALDDSMFKSFVFVEDEEKKDSPPPTPSHISEDLSASHSFVIVNPDRDREPSPRSVSDSWVILEEYDPHPPVVPSVLGSFVLIDSYIGDPH</sequence>
<protein>
    <submittedName>
        <fullName evidence="2">Uncharacterized protein</fullName>
    </submittedName>
</protein>
<proteinExistence type="predicted"/>
<evidence type="ECO:0000313" key="2">
    <source>
        <dbReference type="EMBL" id="CCB88741.1"/>
    </source>
</evidence>
<organism evidence="2 3">
    <name type="scientific">Simkania negevensis (strain ATCC VR-1471 / DSM 27360 / Z)</name>
    <dbReference type="NCBI Taxonomy" id="331113"/>
    <lineage>
        <taxon>Bacteria</taxon>
        <taxon>Pseudomonadati</taxon>
        <taxon>Chlamydiota</taxon>
        <taxon>Chlamydiia</taxon>
        <taxon>Parachlamydiales</taxon>
        <taxon>Simkaniaceae</taxon>
        <taxon>Simkania</taxon>
    </lineage>
</organism>
<dbReference type="STRING" id="331113.SNE_A08640"/>
<feature type="region of interest" description="Disordered" evidence="1">
    <location>
        <begin position="129"/>
        <end position="175"/>
    </location>
</feature>
<dbReference type="KEGG" id="sng:SNE_A08640"/>
<reference evidence="2 3" key="2">
    <citation type="journal article" date="2011" name="Mol. Biol. Evol.">
        <title>Unity in variety--the pan-genome of the Chlamydiae.</title>
        <authorList>
            <person name="Collingro A."/>
            <person name="Tischler P."/>
            <person name="Weinmaier T."/>
            <person name="Penz T."/>
            <person name="Heinz E."/>
            <person name="Brunham R.C."/>
            <person name="Read T.D."/>
            <person name="Bavoil P.M."/>
            <person name="Sachse K."/>
            <person name="Kahane S."/>
            <person name="Friedman M.G."/>
            <person name="Rattei T."/>
            <person name="Myers G.S."/>
            <person name="Horn M."/>
        </authorList>
    </citation>
    <scope>NUCLEOTIDE SEQUENCE [LARGE SCALE GENOMIC DNA]</scope>
    <source>
        <strain evidence="3">ATCC VR-1471 / Z</strain>
    </source>
</reference>
<reference key="1">
    <citation type="journal article" date="2011" name="Mol. Biol. Evol.">
        <title>Unity in variety -- the pan-genome of the Chlamydiae.</title>
        <authorList>
            <person name="Collingro A."/>
            <person name="Tischler P."/>
            <person name="Weinmaier T."/>
            <person name="Penz T."/>
            <person name="Heinz E."/>
            <person name="Brunham R.C."/>
            <person name="Read T.D."/>
            <person name="Bavoil P.M."/>
            <person name="Sachse K."/>
            <person name="Kahane S."/>
            <person name="Friedman M.G."/>
            <person name="Rattei T."/>
            <person name="Myers G.S.A."/>
            <person name="Horn M."/>
        </authorList>
    </citation>
    <scope>NUCLEOTIDE SEQUENCE</scope>
    <source>
        <strain>Z</strain>
    </source>
</reference>
<dbReference type="Proteomes" id="UP000000496">
    <property type="component" value="Chromosome gsn.131"/>
</dbReference>
<evidence type="ECO:0000256" key="1">
    <source>
        <dbReference type="SAM" id="MobiDB-lite"/>
    </source>
</evidence>
<evidence type="ECO:0000313" key="3">
    <source>
        <dbReference type="Proteomes" id="UP000000496"/>
    </source>
</evidence>